<dbReference type="GO" id="GO:0008270">
    <property type="term" value="F:zinc ion binding"/>
    <property type="evidence" value="ECO:0007669"/>
    <property type="project" value="UniProtKB-KW"/>
</dbReference>
<feature type="region of interest" description="Disordered" evidence="8">
    <location>
        <begin position="430"/>
        <end position="449"/>
    </location>
</feature>
<keyword evidence="6" id="KW-0539">Nucleus</keyword>
<keyword evidence="4 7" id="KW-0863">Zinc-finger</keyword>
<gene>
    <name evidence="10" type="ORF">DD238_004198</name>
</gene>
<keyword evidence="11" id="KW-1185">Reference proteome</keyword>
<evidence type="ECO:0000256" key="3">
    <source>
        <dbReference type="ARBA" id="ARBA00022723"/>
    </source>
</evidence>
<feature type="region of interest" description="Disordered" evidence="8">
    <location>
        <begin position="678"/>
        <end position="702"/>
    </location>
</feature>
<dbReference type="InterPro" id="IPR036443">
    <property type="entry name" value="Znf_RanBP2_sf"/>
</dbReference>
<comment type="caution">
    <text evidence="10">The sequence shown here is derived from an EMBL/GenBank/DDBJ whole genome shotgun (WGS) entry which is preliminary data.</text>
</comment>
<dbReference type="SMART" id="SM00547">
    <property type="entry name" value="ZnF_RBZ"/>
    <property type="match status" value="1"/>
</dbReference>
<evidence type="ECO:0000259" key="9">
    <source>
        <dbReference type="PROSITE" id="PS50199"/>
    </source>
</evidence>
<sequence>MERATEHVRMLDAGRQRVAYSSPLTSNCFDSVVSTKTQLLQHGNTFGLSFMATTKGFMMTTNDVLETSCIDYGTRRQEALDHGQKLTLEEIYELPGTREIQLPSIAYWIALSSNELLVAVAYADAVALYEVAHILEAVNPAPFHTFSKLQAQEIAWCTDPESDRVAVLTLEKNVVVCTLDGAKDVIDIQTDVSSISWSPSGKQIALGLVDSTIAIYEWNSLRIARSIGKPKCCADANFEVHYVNWAEEDLILAGYQKYDEENEETSALACIFEHGECMELDEVVGFFDVANRRHQYFSAFLPDWRMFFIGCSLSADIELLVSDPESGEWELWKPLEKYQARLPMNVEDGESFPMGFALNLNSTSPVPVDEDAYPPVPIISCSNTEGLLVNFAFVDTTVSEVDFVKSPLPFEKKVTRIAAAEDEPKALENAATGEFQLTSNTVSPDNTTSLKHTISHEYGQNDENEFVESDGESSDEEEERKEEEDKARITFRTIVSDGSDFILSEQFPKLIKAMGSTYAEEEHAKTLENLEKDGKVYEADFVSWYVDWIFGDDDSDSDDNADTPASSATEPAEMKSKEDIAAAFLRLSAKEGSWKCGVCMVSNNPEAIKCSACEAPNPAAPKSVVPVTAASAPTSAGSIGSGGFSFPVSTEETSKPSSLSFGASPGATTVCATKSSEISSCDTAPTSGFSFPSRSTTSETGTTGLAFGSSTVSASIAGSSAYPPDTTSKPKLPTFGATSKSGYPPDTTSKPKLPTFGAATKSGYPPDTTSKPKLPTFCAASKSGYPPDTTSKPKLPTFGAASKSGYPPDTTSKPKLPTFGAASKSGYPPDTTSKPKLPTFCAASKSGYPPDTTSKPKLPTFGAASKSGYPPDTTSKPKPSGKTTSSSSFVSGNNFFQLEAGLSASTNSFGQGDNSSTVTATNPKSLFGSVSGNDGATDTTSSRFGVVSKPASEGAFSFGSTSANGLKDNIWKTNTARPSFTFDTLSSTLDKTEESEGDLPTKRTLNFGDSNAYEAKTNEIPTAKVKTLPICAPAKPSKSIPSSQMEGQLWKLIVEFNKSLQRVNESSKSILSKDPAFSKNILAKTDNLRAQLSHLCDEVNNLDESRDKIEKDVLFVIGSDGDVHEQLEYGREILNSFNDEVLKRTLEAQPLDQRSKETWESLKSKLNEVEKCCLELDSHLSSSPIGGTGAVSSAHLFRVLKQTYDTSKMQYNKVCMLAENLERLSLRGDRKHQANGVGGVTAVESEFHPIATKADMIEMIVETEQRSQDVRRNFLSLCNNVVTPRDVFSTPRRKLAPPSPSNSSTSPLRVKACSKLMPKMQLSVASPMSSAKQSSRSVSFKTTPVKSGSKLFSLAEAMAPKEKPAKFVQTPQPARPSVGVGKAPQRPSLGTPTTEAKSALATSSTEALFSVPSFPKPSKETESMFAPASAKTDDTKTVSTTSTFSGIGNNSPTVKLKLKADDRQTPAFSLGGKETPASTHTFSFGSKDAKSTIGSVTPDYKALLEKFYKVHNPSKTSGDVIEKALTTYKGREEDLFTRLFSMYVPDSMPDAVKKYLNGGPVPSKSESVAATAKSSTPVATAKSPFGGSATAQLSPFGTPSSAFSLGPAANKSSSGFGSTAVMSSSTLSSVTTPPFGKSAVDYHQKLVEFYQKHNPDKLSSVDATLQKYKGNEEKLFQSLAVKYKVTDANGGVPNLLASPAVPPAKPNAGTSPFGKTGAFSASASSVGFGAVKPSPAASPFGTAQTPAAIPFGATSQTSSGFGSAGGSGFGSGFQSTSATPPAFGAPTSFGETTTSGFGAAGRANYREKLTAFYQQYNPAKLSSVDATLEKYRGREDHLFGMLEQKYVKKTSMASTSGGFGIPSPSTFGGGGFGAPSGLGIASAVPAFGSASTLGGTTQPAFGGTTGSGFGMASRMGGGFASAAPAASSGGATGSGFGAFGAQTSTFGGAAQQSGGFGAAAANSGGFGSSFGGNTTTSSFGPSAAFNSSSFTQMR</sequence>
<feature type="region of interest" description="Disordered" evidence="8">
    <location>
        <begin position="907"/>
        <end position="941"/>
    </location>
</feature>
<feature type="region of interest" description="Disordered" evidence="8">
    <location>
        <begin position="1288"/>
        <end position="1308"/>
    </location>
</feature>
<evidence type="ECO:0000256" key="4">
    <source>
        <dbReference type="ARBA" id="ARBA00022771"/>
    </source>
</evidence>
<name>A0A3M6VIP6_9STRA</name>
<dbReference type="InterPro" id="IPR015943">
    <property type="entry name" value="WD40/YVTN_repeat-like_dom_sf"/>
</dbReference>
<dbReference type="PROSITE" id="PS50199">
    <property type="entry name" value="ZF_RANBP2_2"/>
    <property type="match status" value="1"/>
</dbReference>
<feature type="compositionally biased region" description="Acidic residues" evidence="8">
    <location>
        <begin position="460"/>
        <end position="482"/>
    </location>
</feature>
<evidence type="ECO:0000256" key="5">
    <source>
        <dbReference type="ARBA" id="ARBA00022833"/>
    </source>
</evidence>
<dbReference type="InterPro" id="IPR039462">
    <property type="entry name" value="Nup159/Nup146_N"/>
</dbReference>
<protein>
    <recommendedName>
        <fullName evidence="9">RanBP2-type domain-containing protein</fullName>
    </recommendedName>
</protein>
<dbReference type="PANTHER" id="PTHR39666:SF1">
    <property type="entry name" value="NUCLEAR PORE COMPLEX NUP2_50_61 DOMAIN-CONTAINING PROTEIN"/>
    <property type="match status" value="1"/>
</dbReference>
<dbReference type="PANTHER" id="PTHR39666">
    <property type="entry name" value="RANBP2-TYPE DOMAIN-CONTAINING PROTEIN"/>
    <property type="match status" value="1"/>
</dbReference>
<feature type="region of interest" description="Disordered" evidence="8">
    <location>
        <begin position="718"/>
        <end position="889"/>
    </location>
</feature>
<evidence type="ECO:0000256" key="1">
    <source>
        <dbReference type="ARBA" id="ARBA00004123"/>
    </source>
</evidence>
<feature type="region of interest" description="Disordered" evidence="8">
    <location>
        <begin position="555"/>
        <end position="574"/>
    </location>
</feature>
<dbReference type="InterPro" id="IPR001876">
    <property type="entry name" value="Znf_RanBP2"/>
</dbReference>
<dbReference type="Gene3D" id="2.130.10.10">
    <property type="entry name" value="YVTN repeat-like/Quinoprotein amine dehydrogenase"/>
    <property type="match status" value="1"/>
</dbReference>
<dbReference type="VEuPathDB" id="FungiDB:DD237_003787"/>
<feature type="compositionally biased region" description="Polar residues" evidence="8">
    <location>
        <begin position="736"/>
        <end position="750"/>
    </location>
</feature>
<feature type="domain" description="RanBP2-type" evidence="9">
    <location>
        <begin position="590"/>
        <end position="619"/>
    </location>
</feature>
<evidence type="ECO:0000256" key="8">
    <source>
        <dbReference type="SAM" id="MobiDB-lite"/>
    </source>
</evidence>
<comment type="subcellular location">
    <subcellularLocation>
        <location evidence="1">Nucleus</location>
    </subcellularLocation>
</comment>
<dbReference type="PROSITE" id="PS01358">
    <property type="entry name" value="ZF_RANBP2_1"/>
    <property type="match status" value="1"/>
</dbReference>
<feature type="compositionally biased region" description="Polar residues" evidence="8">
    <location>
        <begin position="1388"/>
        <end position="1402"/>
    </location>
</feature>
<dbReference type="EMBL" id="QLLG01000211">
    <property type="protein sequence ID" value="RMX66227.1"/>
    <property type="molecule type" value="Genomic_DNA"/>
</dbReference>
<dbReference type="Proteomes" id="UP000282087">
    <property type="component" value="Unassembled WGS sequence"/>
</dbReference>
<keyword evidence="2" id="KW-0813">Transport</keyword>
<evidence type="ECO:0000313" key="11">
    <source>
        <dbReference type="Proteomes" id="UP000282087"/>
    </source>
</evidence>
<dbReference type="Pfam" id="PF16755">
    <property type="entry name" value="Beta-prop_NUP159_NUP214"/>
    <property type="match status" value="1"/>
</dbReference>
<evidence type="ECO:0000256" key="7">
    <source>
        <dbReference type="PROSITE-ProRule" id="PRU00322"/>
    </source>
</evidence>
<evidence type="ECO:0000256" key="2">
    <source>
        <dbReference type="ARBA" id="ARBA00022448"/>
    </source>
</evidence>
<proteinExistence type="predicted"/>
<feature type="compositionally biased region" description="Polar residues" evidence="8">
    <location>
        <begin position="678"/>
        <end position="694"/>
    </location>
</feature>
<evidence type="ECO:0000256" key="6">
    <source>
        <dbReference type="ARBA" id="ARBA00023242"/>
    </source>
</evidence>
<dbReference type="Pfam" id="PF00641">
    <property type="entry name" value="Zn_ribbon_RanBP"/>
    <property type="match status" value="1"/>
</dbReference>
<feature type="compositionally biased region" description="Polar residues" evidence="8">
    <location>
        <begin position="435"/>
        <end position="449"/>
    </location>
</feature>
<organism evidence="10 11">
    <name type="scientific">Peronospora effusa</name>
    <dbReference type="NCBI Taxonomy" id="542832"/>
    <lineage>
        <taxon>Eukaryota</taxon>
        <taxon>Sar</taxon>
        <taxon>Stramenopiles</taxon>
        <taxon>Oomycota</taxon>
        <taxon>Peronosporomycetes</taxon>
        <taxon>Peronosporales</taxon>
        <taxon>Peronosporaceae</taxon>
        <taxon>Peronospora</taxon>
    </lineage>
</organism>
<keyword evidence="3" id="KW-0479">Metal-binding</keyword>
<dbReference type="SUPFAM" id="SSF90209">
    <property type="entry name" value="Ran binding protein zinc finger-like"/>
    <property type="match status" value="1"/>
</dbReference>
<dbReference type="GO" id="GO:0005634">
    <property type="term" value="C:nucleus"/>
    <property type="evidence" value="ECO:0007669"/>
    <property type="project" value="UniProtKB-SubCell"/>
</dbReference>
<feature type="region of interest" description="Disordered" evidence="8">
    <location>
        <begin position="455"/>
        <end position="486"/>
    </location>
</feature>
<dbReference type="Gene3D" id="4.10.1060.10">
    <property type="entry name" value="Zinc finger, RanBP2-type"/>
    <property type="match status" value="1"/>
</dbReference>
<feature type="region of interest" description="Disordered" evidence="8">
    <location>
        <begin position="1323"/>
        <end position="1342"/>
    </location>
</feature>
<dbReference type="SUPFAM" id="SSF117289">
    <property type="entry name" value="Nucleoporin domain"/>
    <property type="match status" value="1"/>
</dbReference>
<feature type="compositionally biased region" description="Low complexity" evidence="8">
    <location>
        <begin position="870"/>
        <end position="888"/>
    </location>
</feature>
<accession>A0A3M6VIP6</accession>
<keyword evidence="5" id="KW-0862">Zinc</keyword>
<dbReference type="STRING" id="542832.A0A3M6VIP6"/>
<evidence type="ECO:0000313" key="10">
    <source>
        <dbReference type="EMBL" id="RMX66227.1"/>
    </source>
</evidence>
<reference evidence="10 11" key="1">
    <citation type="submission" date="2018-06" db="EMBL/GenBank/DDBJ databases">
        <title>Comparative genomics of downy mildews reveals potential adaptations to biotrophy.</title>
        <authorList>
            <person name="Fletcher K."/>
            <person name="Klosterman S.J."/>
            <person name="Derevnina L."/>
            <person name="Martin F."/>
            <person name="Koike S."/>
            <person name="Reyes Chin-Wo S."/>
            <person name="Mou B."/>
            <person name="Michelmore R."/>
        </authorList>
    </citation>
    <scope>NUCLEOTIDE SEQUENCE [LARGE SCALE GENOMIC DNA]</scope>
    <source>
        <strain evidence="10 11">R14</strain>
    </source>
</reference>
<feature type="region of interest" description="Disordered" evidence="8">
    <location>
        <begin position="1363"/>
        <end position="1402"/>
    </location>
</feature>